<proteinExistence type="inferred from homology"/>
<dbReference type="InterPro" id="IPR000709">
    <property type="entry name" value="Leu_Ile_Val-bd"/>
</dbReference>
<dbReference type="GO" id="GO:0006865">
    <property type="term" value="P:amino acid transport"/>
    <property type="evidence" value="ECO:0007669"/>
    <property type="project" value="UniProtKB-KW"/>
</dbReference>
<protein>
    <submittedName>
        <fullName evidence="6">Branched-chain amino acid transport system substrate-binding protein</fullName>
    </submittedName>
</protein>
<keyword evidence="4" id="KW-0029">Amino-acid transport</keyword>
<evidence type="ECO:0000256" key="1">
    <source>
        <dbReference type="ARBA" id="ARBA00010062"/>
    </source>
</evidence>
<name>A0A1G7P706_THETY</name>
<evidence type="ECO:0000256" key="3">
    <source>
        <dbReference type="ARBA" id="ARBA00022729"/>
    </source>
</evidence>
<evidence type="ECO:0000256" key="2">
    <source>
        <dbReference type="ARBA" id="ARBA00022448"/>
    </source>
</evidence>
<evidence type="ECO:0000259" key="5">
    <source>
        <dbReference type="Pfam" id="PF13458"/>
    </source>
</evidence>
<dbReference type="InterPro" id="IPR028081">
    <property type="entry name" value="Leu-bd"/>
</dbReference>
<gene>
    <name evidence="6" type="ORF">SAMN04244560_01287</name>
</gene>
<dbReference type="CDD" id="cd06343">
    <property type="entry name" value="PBP1_ABC_ligand_binding-like"/>
    <property type="match status" value="1"/>
</dbReference>
<dbReference type="Proteomes" id="UP000183404">
    <property type="component" value="Unassembled WGS sequence"/>
</dbReference>
<organism evidence="6 7">
    <name type="scientific">Thermoanaerobacter thermohydrosulfuricus</name>
    <name type="common">Clostridium thermohydrosulfuricum</name>
    <dbReference type="NCBI Taxonomy" id="1516"/>
    <lineage>
        <taxon>Bacteria</taxon>
        <taxon>Bacillati</taxon>
        <taxon>Bacillota</taxon>
        <taxon>Clostridia</taxon>
        <taxon>Thermoanaerobacterales</taxon>
        <taxon>Thermoanaerobacteraceae</taxon>
        <taxon>Thermoanaerobacter</taxon>
    </lineage>
</organism>
<dbReference type="PANTHER" id="PTHR47235:SF1">
    <property type="entry name" value="BLR6548 PROTEIN"/>
    <property type="match status" value="1"/>
</dbReference>
<evidence type="ECO:0000256" key="4">
    <source>
        <dbReference type="ARBA" id="ARBA00022970"/>
    </source>
</evidence>
<dbReference type="RefSeq" id="WP_004400758.1">
    <property type="nucleotide sequence ID" value="NZ_FNBS01000025.1"/>
</dbReference>
<comment type="similarity">
    <text evidence="1">Belongs to the leucine-binding protein family.</text>
</comment>
<dbReference type="AlphaFoldDB" id="A0A1G7P706"/>
<dbReference type="PRINTS" id="PR00337">
    <property type="entry name" value="LEUILEVALBP"/>
</dbReference>
<dbReference type="PROSITE" id="PS51257">
    <property type="entry name" value="PROKAR_LIPOPROTEIN"/>
    <property type="match status" value="1"/>
</dbReference>
<dbReference type="Gene3D" id="3.40.50.2300">
    <property type="match status" value="2"/>
</dbReference>
<feature type="domain" description="Leucine-binding protein" evidence="5">
    <location>
        <begin position="57"/>
        <end position="403"/>
    </location>
</feature>
<dbReference type="InterPro" id="IPR028082">
    <property type="entry name" value="Peripla_BP_I"/>
</dbReference>
<accession>A0A1G7P706</accession>
<sequence length="423" mass="46794">MGKKFIKKLFVIAFALIFTLGIILTGCGNKNNEQPSTPASQKEQTKKELAQGVTDTTVKVGTTLALTGPVAVIGTPMLHGMQAYFNYINDQGGVNGRKIELIYKDDQFNPAVTVQKTQELVEQDKVFALVGTLGTPGLLASMDYIVQKGIPDVYQGSGSSKFAIPFKKNYFPVQPNYTTEGHVLAQYAVDNLNAKNIVIIYQNDEQGTEGLNAIKEQLEKLGKSDLLKAVVPFNTTDVDFSTPVLKAKEANGDVVILLGTAKPLAGIAVKAKEIGYKPQFLASYVVSDLTMFKLAKDAWNGAIVAGWAYPIYGKTENEPKVKLFLDTIKKYFPNETPSGYHVAGWIAAQTFVEGLKRAGDNLTWDGFIKAMETFKDWNDGLAYKLTYTETDHSPQRAMYFMKAIYKNENEYTYEIITDYIEPK</sequence>
<evidence type="ECO:0000313" key="6">
    <source>
        <dbReference type="EMBL" id="SDF82116.1"/>
    </source>
</evidence>
<keyword evidence="2" id="KW-0813">Transport</keyword>
<dbReference type="EMBL" id="FNBS01000025">
    <property type="protein sequence ID" value="SDF82116.1"/>
    <property type="molecule type" value="Genomic_DNA"/>
</dbReference>
<keyword evidence="3" id="KW-0732">Signal</keyword>
<dbReference type="PANTHER" id="PTHR47235">
    <property type="entry name" value="BLR6548 PROTEIN"/>
    <property type="match status" value="1"/>
</dbReference>
<evidence type="ECO:0000313" key="7">
    <source>
        <dbReference type="Proteomes" id="UP000183404"/>
    </source>
</evidence>
<dbReference type="SUPFAM" id="SSF53822">
    <property type="entry name" value="Periplasmic binding protein-like I"/>
    <property type="match status" value="1"/>
</dbReference>
<reference evidence="6 7" key="1">
    <citation type="submission" date="2016-10" db="EMBL/GenBank/DDBJ databases">
        <authorList>
            <person name="de Groot N.N."/>
        </authorList>
    </citation>
    <scope>NUCLEOTIDE SEQUENCE [LARGE SCALE GENOMIC DNA]</scope>
    <source>
        <strain evidence="6 7">DSM 569</strain>
    </source>
</reference>
<dbReference type="Pfam" id="PF13458">
    <property type="entry name" value="Peripla_BP_6"/>
    <property type="match status" value="1"/>
</dbReference>